<feature type="compositionally biased region" description="Acidic residues" evidence="2">
    <location>
        <begin position="128"/>
        <end position="138"/>
    </location>
</feature>
<evidence type="ECO:0000256" key="2">
    <source>
        <dbReference type="SAM" id="MobiDB-lite"/>
    </source>
</evidence>
<comment type="caution">
    <text evidence="4">The sequence shown here is derived from an EMBL/GenBank/DDBJ whole genome shotgun (WGS) entry which is preliminary data.</text>
</comment>
<dbReference type="Proteomes" id="UP000028091">
    <property type="component" value="Unassembled WGS sequence"/>
</dbReference>
<keyword evidence="3" id="KW-1133">Transmembrane helix</keyword>
<dbReference type="AlphaFoldDB" id="A0A081LEZ9"/>
<evidence type="ECO:0000256" key="1">
    <source>
        <dbReference type="SAM" id="Coils"/>
    </source>
</evidence>
<dbReference type="OrthoDB" id="1708317at2"/>
<name>A0A081LEZ9_9BACI</name>
<accession>A0A081LEZ9</accession>
<dbReference type="EMBL" id="JOTP01000002">
    <property type="protein sequence ID" value="KEP27825.1"/>
    <property type="molecule type" value="Genomic_DNA"/>
</dbReference>
<feature type="coiled-coil region" evidence="1">
    <location>
        <begin position="24"/>
        <end position="58"/>
    </location>
</feature>
<feature type="region of interest" description="Disordered" evidence="2">
    <location>
        <begin position="70"/>
        <end position="138"/>
    </location>
</feature>
<feature type="compositionally biased region" description="Polar residues" evidence="2">
    <location>
        <begin position="77"/>
        <end position="94"/>
    </location>
</feature>
<sequence>MLWLISFMLHAALIYFVIILYTRMNSLKATEQKQRELLEETENTLAAFLMEVKEENDKLSKAAAASPDFFAEELKSDLQTPKQPQPPTESQQSVESEDPVPEHLSALLSEVEVQEEKVNEPVPNLETEAPEPSENEIEETFQDQVKALYDQGRSLEEIAKELKTGKTEIELLLKFSGKL</sequence>
<keyword evidence="1" id="KW-0175">Coiled coil</keyword>
<evidence type="ECO:0000313" key="4">
    <source>
        <dbReference type="EMBL" id="KEP27825.1"/>
    </source>
</evidence>
<evidence type="ECO:0000313" key="5">
    <source>
        <dbReference type="Proteomes" id="UP000028091"/>
    </source>
</evidence>
<dbReference type="RefSeq" id="WP_034317686.1">
    <property type="nucleotide sequence ID" value="NZ_JAVIKA010000005.1"/>
</dbReference>
<keyword evidence="5" id="KW-1185">Reference proteome</keyword>
<evidence type="ECO:0000256" key="3">
    <source>
        <dbReference type="SAM" id="Phobius"/>
    </source>
</evidence>
<dbReference type="eggNOG" id="ENOG5032TJF">
    <property type="taxonomic scope" value="Bacteria"/>
</dbReference>
<keyword evidence="3" id="KW-0472">Membrane</keyword>
<keyword evidence="3" id="KW-0812">Transmembrane</keyword>
<protein>
    <submittedName>
        <fullName evidence="4">Swarming motility protein SwrB</fullName>
    </submittedName>
</protein>
<organism evidence="4 5">
    <name type="scientific">Bacillus zhangzhouensis</name>
    <dbReference type="NCBI Taxonomy" id="1178540"/>
    <lineage>
        <taxon>Bacteria</taxon>
        <taxon>Bacillati</taxon>
        <taxon>Bacillota</taxon>
        <taxon>Bacilli</taxon>
        <taxon>Bacillales</taxon>
        <taxon>Bacillaceae</taxon>
        <taxon>Bacillus</taxon>
    </lineage>
</organism>
<reference evidence="4 5" key="1">
    <citation type="submission" date="2012-09" db="EMBL/GenBank/DDBJ databases">
        <title>Genome Sequence of Bacillus sp. DW5-4.</title>
        <authorList>
            <person name="Lai Q."/>
            <person name="Liu Y."/>
            <person name="Shao Z."/>
        </authorList>
    </citation>
    <scope>NUCLEOTIDE SEQUENCE [LARGE SCALE GENOMIC DNA]</scope>
    <source>
        <strain evidence="4 5">DW5-4</strain>
    </source>
</reference>
<proteinExistence type="predicted"/>
<gene>
    <name evidence="4" type="ORF">BA70_07065</name>
</gene>
<feature type="transmembrane region" description="Helical" evidence="3">
    <location>
        <begin position="6"/>
        <end position="24"/>
    </location>
</feature>